<evidence type="ECO:0000256" key="1">
    <source>
        <dbReference type="SAM" id="Phobius"/>
    </source>
</evidence>
<organism evidence="2 4">
    <name type="scientific">Medicago truncatula</name>
    <name type="common">Barrel medic</name>
    <name type="synonym">Medicago tribuloides</name>
    <dbReference type="NCBI Taxonomy" id="3880"/>
    <lineage>
        <taxon>Eukaryota</taxon>
        <taxon>Viridiplantae</taxon>
        <taxon>Streptophyta</taxon>
        <taxon>Embryophyta</taxon>
        <taxon>Tracheophyta</taxon>
        <taxon>Spermatophyta</taxon>
        <taxon>Magnoliopsida</taxon>
        <taxon>eudicotyledons</taxon>
        <taxon>Gunneridae</taxon>
        <taxon>Pentapetalae</taxon>
        <taxon>rosids</taxon>
        <taxon>fabids</taxon>
        <taxon>Fabales</taxon>
        <taxon>Fabaceae</taxon>
        <taxon>Papilionoideae</taxon>
        <taxon>50 kb inversion clade</taxon>
        <taxon>NPAAA clade</taxon>
        <taxon>Hologalegina</taxon>
        <taxon>IRL clade</taxon>
        <taxon>Trifolieae</taxon>
        <taxon>Medicago</taxon>
    </lineage>
</organism>
<evidence type="ECO:0000313" key="3">
    <source>
        <dbReference type="EnsemblPlants" id="AES92095"/>
    </source>
</evidence>
<reference evidence="2 4" key="1">
    <citation type="journal article" date="2011" name="Nature">
        <title>The Medicago genome provides insight into the evolution of rhizobial symbioses.</title>
        <authorList>
            <person name="Young N.D."/>
            <person name="Debelle F."/>
            <person name="Oldroyd G.E."/>
            <person name="Geurts R."/>
            <person name="Cannon S.B."/>
            <person name="Udvardi M.K."/>
            <person name="Benedito V.A."/>
            <person name="Mayer K.F."/>
            <person name="Gouzy J."/>
            <person name="Schoof H."/>
            <person name="Van de Peer Y."/>
            <person name="Proost S."/>
            <person name="Cook D.R."/>
            <person name="Meyers B.C."/>
            <person name="Spannagl M."/>
            <person name="Cheung F."/>
            <person name="De Mita S."/>
            <person name="Krishnakumar V."/>
            <person name="Gundlach H."/>
            <person name="Zhou S."/>
            <person name="Mudge J."/>
            <person name="Bharti A.K."/>
            <person name="Murray J.D."/>
            <person name="Naoumkina M.A."/>
            <person name="Rosen B."/>
            <person name="Silverstein K.A."/>
            <person name="Tang H."/>
            <person name="Rombauts S."/>
            <person name="Zhao P.X."/>
            <person name="Zhou P."/>
            <person name="Barbe V."/>
            <person name="Bardou P."/>
            <person name="Bechner M."/>
            <person name="Bellec A."/>
            <person name="Berger A."/>
            <person name="Berges H."/>
            <person name="Bidwell S."/>
            <person name="Bisseling T."/>
            <person name="Choisne N."/>
            <person name="Couloux A."/>
            <person name="Denny R."/>
            <person name="Deshpande S."/>
            <person name="Dai X."/>
            <person name="Doyle J.J."/>
            <person name="Dudez A.M."/>
            <person name="Farmer A.D."/>
            <person name="Fouteau S."/>
            <person name="Franken C."/>
            <person name="Gibelin C."/>
            <person name="Gish J."/>
            <person name="Goldstein S."/>
            <person name="Gonzalez A.J."/>
            <person name="Green P.J."/>
            <person name="Hallab A."/>
            <person name="Hartog M."/>
            <person name="Hua A."/>
            <person name="Humphray S.J."/>
            <person name="Jeong D.H."/>
            <person name="Jing Y."/>
            <person name="Jocker A."/>
            <person name="Kenton S.M."/>
            <person name="Kim D.J."/>
            <person name="Klee K."/>
            <person name="Lai H."/>
            <person name="Lang C."/>
            <person name="Lin S."/>
            <person name="Macmil S.L."/>
            <person name="Magdelenat G."/>
            <person name="Matthews L."/>
            <person name="McCorrison J."/>
            <person name="Monaghan E.L."/>
            <person name="Mun J.H."/>
            <person name="Najar F.Z."/>
            <person name="Nicholson C."/>
            <person name="Noirot C."/>
            <person name="O'Bleness M."/>
            <person name="Paule C.R."/>
            <person name="Poulain J."/>
            <person name="Prion F."/>
            <person name="Qin B."/>
            <person name="Qu C."/>
            <person name="Retzel E.F."/>
            <person name="Riddle C."/>
            <person name="Sallet E."/>
            <person name="Samain S."/>
            <person name="Samson N."/>
            <person name="Sanders I."/>
            <person name="Saurat O."/>
            <person name="Scarpelli C."/>
            <person name="Schiex T."/>
            <person name="Segurens B."/>
            <person name="Severin A.J."/>
            <person name="Sherrier D.J."/>
            <person name="Shi R."/>
            <person name="Sims S."/>
            <person name="Singer S.R."/>
            <person name="Sinharoy S."/>
            <person name="Sterck L."/>
            <person name="Viollet A."/>
            <person name="Wang B.B."/>
            <person name="Wang K."/>
            <person name="Wang M."/>
            <person name="Wang X."/>
            <person name="Warfsmann J."/>
            <person name="Weissenbach J."/>
            <person name="White D.D."/>
            <person name="White J.D."/>
            <person name="Wiley G.B."/>
            <person name="Wincker P."/>
            <person name="Xing Y."/>
            <person name="Yang L."/>
            <person name="Yao Z."/>
            <person name="Ying F."/>
            <person name="Zhai J."/>
            <person name="Zhou L."/>
            <person name="Zuber A."/>
            <person name="Denarie J."/>
            <person name="Dixon R.A."/>
            <person name="May G.D."/>
            <person name="Schwartz D.C."/>
            <person name="Rogers J."/>
            <person name="Quetier F."/>
            <person name="Town C.D."/>
            <person name="Roe B.A."/>
        </authorList>
    </citation>
    <scope>NUCLEOTIDE SEQUENCE [LARGE SCALE GENOMIC DNA]</scope>
    <source>
        <strain evidence="2">A17</strain>
        <strain evidence="3 4">cv. Jemalong A17</strain>
    </source>
</reference>
<dbReference type="EMBL" id="CM001220">
    <property type="protein sequence ID" value="AES92095.1"/>
    <property type="molecule type" value="Genomic_DNA"/>
</dbReference>
<protein>
    <submittedName>
        <fullName evidence="2">Transmembrane protein, putative</fullName>
    </submittedName>
</protein>
<evidence type="ECO:0000313" key="4">
    <source>
        <dbReference type="Proteomes" id="UP000002051"/>
    </source>
</evidence>
<reference evidence="3" key="3">
    <citation type="submission" date="2015-04" db="UniProtKB">
        <authorList>
            <consortium name="EnsemblPlants"/>
        </authorList>
    </citation>
    <scope>IDENTIFICATION</scope>
    <source>
        <strain evidence="3">cv. Jemalong A17</strain>
    </source>
</reference>
<name>G7JR28_MEDTR</name>
<dbReference type="EnsemblPlants" id="AES92095">
    <property type="protein sequence ID" value="AES92095"/>
    <property type="gene ID" value="MTR_4g124180"/>
</dbReference>
<keyword evidence="1" id="KW-1133">Transmembrane helix</keyword>
<keyword evidence="4" id="KW-1185">Reference proteome</keyword>
<dbReference type="InterPro" id="IPR036408">
    <property type="entry name" value="PSI_PsaA/B_sf"/>
</dbReference>
<dbReference type="Proteomes" id="UP000002051">
    <property type="component" value="Chromosome 4"/>
</dbReference>
<keyword evidence="1 2" id="KW-0812">Transmembrane</keyword>
<dbReference type="AlphaFoldDB" id="G7JR28"/>
<sequence length="98" mass="10992">MERDNRTWTLFQSHISDTNQSMEKEQITVVRGWCLNPRLGRPLGSKSTYKSIYIDLPLKALVGSVTLPIEEVPSSSHHIWIGGFLIVGVAAHAAFWSL</sequence>
<feature type="transmembrane region" description="Helical" evidence="1">
    <location>
        <begin position="77"/>
        <end position="96"/>
    </location>
</feature>
<accession>G7JR28</accession>
<evidence type="ECO:0000313" key="2">
    <source>
        <dbReference type="EMBL" id="AES92095.1"/>
    </source>
</evidence>
<dbReference type="SUPFAM" id="SSF81558">
    <property type="entry name" value="Photosystem I subunits PsaA/PsaB"/>
    <property type="match status" value="1"/>
</dbReference>
<keyword evidence="1" id="KW-0472">Membrane</keyword>
<dbReference type="HOGENOM" id="CLU_2336837_0_0_1"/>
<proteinExistence type="predicted"/>
<reference evidence="2 4" key="2">
    <citation type="journal article" date="2014" name="BMC Genomics">
        <title>An improved genome release (version Mt4.0) for the model legume Medicago truncatula.</title>
        <authorList>
            <person name="Tang H."/>
            <person name="Krishnakumar V."/>
            <person name="Bidwell S."/>
            <person name="Rosen B."/>
            <person name="Chan A."/>
            <person name="Zhou S."/>
            <person name="Gentzbittel L."/>
            <person name="Childs K.L."/>
            <person name="Yandell M."/>
            <person name="Gundlach H."/>
            <person name="Mayer K.F."/>
            <person name="Schwartz D.C."/>
            <person name="Town C.D."/>
        </authorList>
    </citation>
    <scope>GENOME REANNOTATION</scope>
    <source>
        <strain evidence="3 4">cv. Jemalong A17</strain>
    </source>
</reference>
<dbReference type="PaxDb" id="3880-AES92095"/>
<gene>
    <name evidence="2" type="ordered locus">MTR_4g124180</name>
</gene>